<dbReference type="EMBL" id="AP012603">
    <property type="protein sequence ID" value="BAM90493.1"/>
    <property type="molecule type" value="Genomic_DNA"/>
</dbReference>
<dbReference type="PROSITE" id="PS51257">
    <property type="entry name" value="PROKAR_LIPOPROTEIN"/>
    <property type="match status" value="1"/>
</dbReference>
<dbReference type="PATRIC" id="fig|1245469.3.peg.4613"/>
<feature type="signal peptide" evidence="1">
    <location>
        <begin position="1"/>
        <end position="20"/>
    </location>
</feature>
<evidence type="ECO:0000313" key="2">
    <source>
        <dbReference type="EMBL" id="BAM90493.1"/>
    </source>
</evidence>
<sequence>MKSIMAGALVLVVTSGACLAGTPLIDARQNVQSHRIYNGITSGRLTYPETQQLVRGQIHVQKLENKAKADGVVTPFERARINVAQSVQGARIFWKTHN</sequence>
<organism evidence="2 3">
    <name type="scientific">Bradyrhizobium oligotrophicum S58</name>
    <dbReference type="NCBI Taxonomy" id="1245469"/>
    <lineage>
        <taxon>Bacteria</taxon>
        <taxon>Pseudomonadati</taxon>
        <taxon>Pseudomonadota</taxon>
        <taxon>Alphaproteobacteria</taxon>
        <taxon>Hyphomicrobiales</taxon>
        <taxon>Nitrobacteraceae</taxon>
        <taxon>Bradyrhizobium</taxon>
    </lineage>
</organism>
<keyword evidence="1" id="KW-0732">Signal</keyword>
<keyword evidence="3" id="KW-1185">Reference proteome</keyword>
<proteinExistence type="predicted"/>
<evidence type="ECO:0008006" key="4">
    <source>
        <dbReference type="Google" id="ProtNLM"/>
    </source>
</evidence>
<dbReference type="eggNOG" id="ENOG5033C2R">
    <property type="taxonomic scope" value="Bacteria"/>
</dbReference>
<accession>M4Z9N4</accession>
<dbReference type="AlphaFoldDB" id="M4Z9N4"/>
<dbReference type="GeneID" id="301818291"/>
<feature type="chain" id="PRO_5004061826" description="DUF4148 domain-containing protein" evidence="1">
    <location>
        <begin position="21"/>
        <end position="98"/>
    </location>
</feature>
<dbReference type="KEGG" id="aol:S58_45080"/>
<dbReference type="STRING" id="1245469.S58_45080"/>
<dbReference type="RefSeq" id="WP_015667598.1">
    <property type="nucleotide sequence ID" value="NC_020453.1"/>
</dbReference>
<gene>
    <name evidence="2" type="ORF">S58_45080</name>
</gene>
<name>M4Z9N4_9BRAD</name>
<dbReference type="HOGENOM" id="CLU_168133_0_0_5"/>
<protein>
    <recommendedName>
        <fullName evidence="4">DUF4148 domain-containing protein</fullName>
    </recommendedName>
</protein>
<dbReference type="Proteomes" id="UP000011841">
    <property type="component" value="Chromosome"/>
</dbReference>
<evidence type="ECO:0000256" key="1">
    <source>
        <dbReference type="SAM" id="SignalP"/>
    </source>
</evidence>
<evidence type="ECO:0000313" key="3">
    <source>
        <dbReference type="Proteomes" id="UP000011841"/>
    </source>
</evidence>
<reference evidence="2 3" key="1">
    <citation type="journal article" date="2013" name="Appl. Environ. Microbiol.">
        <title>Genome analysis suggests that the soil oligotrophic bacterium Agromonas oligotrophica (Bradyrhizobium oligotrophicum) is a nitrogen-fixing symbiont of Aeschynomene indica.</title>
        <authorList>
            <person name="Okubo T."/>
            <person name="Fukushima S."/>
            <person name="Itakura M."/>
            <person name="Oshima K."/>
            <person name="Longtonglang A."/>
            <person name="Teaumroong N."/>
            <person name="Mitsui H."/>
            <person name="Hattori M."/>
            <person name="Hattori R."/>
            <person name="Hattori T."/>
            <person name="Minamisawa K."/>
        </authorList>
    </citation>
    <scope>NUCLEOTIDE SEQUENCE [LARGE SCALE GENOMIC DNA]</scope>
    <source>
        <strain evidence="2 3">S58</strain>
    </source>
</reference>